<dbReference type="GO" id="GO:0002949">
    <property type="term" value="P:tRNA threonylcarbamoyladenosine modification"/>
    <property type="evidence" value="ECO:0007669"/>
    <property type="project" value="TreeGrafter"/>
</dbReference>
<evidence type="ECO:0008006" key="9">
    <source>
        <dbReference type="Google" id="ProtNLM"/>
    </source>
</evidence>
<evidence type="ECO:0000313" key="7">
    <source>
        <dbReference type="EMBL" id="PWU93265.1"/>
    </source>
</evidence>
<evidence type="ECO:0000256" key="1">
    <source>
        <dbReference type="ARBA" id="ARBA00004123"/>
    </source>
</evidence>
<evidence type="ECO:0000256" key="3">
    <source>
        <dbReference type="ARBA" id="ARBA00022694"/>
    </source>
</evidence>
<dbReference type="AlphaFoldDB" id="A0A2V2ULL5"/>
<comment type="caution">
    <text evidence="6">The sequence shown here is derived from an EMBL/GenBank/DDBJ whole genome shotgun (WGS) entry which is preliminary data.</text>
</comment>
<dbReference type="GO" id="GO:0005634">
    <property type="term" value="C:nucleus"/>
    <property type="evidence" value="ECO:0007669"/>
    <property type="project" value="UniProtKB-SubCell"/>
</dbReference>
<dbReference type="EMBL" id="PRFA01000187">
    <property type="protein sequence ID" value="PWU85039.1"/>
    <property type="molecule type" value="Genomic_DNA"/>
</dbReference>
<dbReference type="SUPFAM" id="SSF143870">
    <property type="entry name" value="PF0523-like"/>
    <property type="match status" value="1"/>
</dbReference>
<dbReference type="VEuPathDB" id="TriTrypDB:C4B63_32g319"/>
<dbReference type="VEuPathDB" id="TriTrypDB:C4B63_187g30"/>
<proteinExistence type="inferred from homology"/>
<comment type="subcellular location">
    <subcellularLocation>
        <location evidence="1">Nucleus</location>
    </subcellularLocation>
</comment>
<evidence type="ECO:0000256" key="4">
    <source>
        <dbReference type="ARBA" id="ARBA00023242"/>
    </source>
</evidence>
<dbReference type="PANTHER" id="PTHR15840">
    <property type="entry name" value="CGI-121 FAMILY MEMBER"/>
    <property type="match status" value="1"/>
</dbReference>
<keyword evidence="3" id="KW-0819">tRNA processing</keyword>
<dbReference type="InterPro" id="IPR036504">
    <property type="entry name" value="CGI121/TPRKB_sf"/>
</dbReference>
<dbReference type="GO" id="GO:0005829">
    <property type="term" value="C:cytosol"/>
    <property type="evidence" value="ECO:0007669"/>
    <property type="project" value="TreeGrafter"/>
</dbReference>
<evidence type="ECO:0000256" key="2">
    <source>
        <dbReference type="ARBA" id="ARBA00005546"/>
    </source>
</evidence>
<dbReference type="GO" id="GO:0000408">
    <property type="term" value="C:EKC/KEOPS complex"/>
    <property type="evidence" value="ECO:0007669"/>
    <property type="project" value="TreeGrafter"/>
</dbReference>
<name>A0A2V2ULL5_TRYCR</name>
<comment type="similarity">
    <text evidence="2 5">Belongs to the CGI121/TPRKB family.</text>
</comment>
<dbReference type="VEuPathDB" id="TriTrypDB:BCY84_05573"/>
<dbReference type="Gene3D" id="3.30.2380.10">
    <property type="entry name" value="CGI121/TPRKB"/>
    <property type="match status" value="1"/>
</dbReference>
<evidence type="ECO:0000313" key="6">
    <source>
        <dbReference type="EMBL" id="PWU85039.1"/>
    </source>
</evidence>
<dbReference type="EMBL" id="PRFA01000032">
    <property type="protein sequence ID" value="PWU93265.1"/>
    <property type="molecule type" value="Genomic_DNA"/>
</dbReference>
<dbReference type="VEuPathDB" id="TriTrypDB:TcCLB.511907.210"/>
<dbReference type="PANTHER" id="PTHR15840:SF10">
    <property type="entry name" value="EKC_KEOPS COMPLEX SUBUNIT TPRKB"/>
    <property type="match status" value="1"/>
</dbReference>
<dbReference type="VEuPathDB" id="TriTrypDB:C3747_11g126"/>
<dbReference type="InterPro" id="IPR013926">
    <property type="entry name" value="CGI121/TPRKB"/>
</dbReference>
<dbReference type="VEuPathDB" id="TriTrypDB:TcCLB.506801.90"/>
<organism evidence="6 8">
    <name type="scientific">Trypanosoma cruzi</name>
    <dbReference type="NCBI Taxonomy" id="5693"/>
    <lineage>
        <taxon>Eukaryota</taxon>
        <taxon>Discoba</taxon>
        <taxon>Euglenozoa</taxon>
        <taxon>Kinetoplastea</taxon>
        <taxon>Metakinetoplastina</taxon>
        <taxon>Trypanosomatida</taxon>
        <taxon>Trypanosomatidae</taxon>
        <taxon>Trypanosoma</taxon>
        <taxon>Schizotrypanum</taxon>
    </lineage>
</organism>
<evidence type="ECO:0000256" key="5">
    <source>
        <dbReference type="RuleBase" id="RU004398"/>
    </source>
</evidence>
<dbReference type="VEuPathDB" id="TriTrypDB:TcBrA4_0010390"/>
<evidence type="ECO:0000313" key="8">
    <source>
        <dbReference type="Proteomes" id="UP000246121"/>
    </source>
</evidence>
<dbReference type="Proteomes" id="UP000246121">
    <property type="component" value="Unassembled WGS sequence"/>
</dbReference>
<dbReference type="Pfam" id="PF08617">
    <property type="entry name" value="CGI-121"/>
    <property type="match status" value="1"/>
</dbReference>
<keyword evidence="4 5" id="KW-0539">Nucleus</keyword>
<dbReference type="VEuPathDB" id="TriTrypDB:TcYC6_0083220"/>
<dbReference type="VEuPathDB" id="TriTrypDB:TcCL_ESM08204"/>
<dbReference type="VEuPathDB" id="TriTrypDB:TcG_08206"/>
<accession>A0A2V2ULL5</accession>
<protein>
    <recommendedName>
        <fullName evidence="9">Kinase binding protein CGI-121</fullName>
    </recommendedName>
</protein>
<reference evidence="6 8" key="1">
    <citation type="journal article" date="2018" name="Microb. Genom.">
        <title>Expanding an expanded genome: long-read sequencing of Trypanosoma cruzi.</title>
        <authorList>
            <person name="Berna L."/>
            <person name="Rodriguez M."/>
            <person name="Chiribao M.L."/>
            <person name="Parodi-Talice A."/>
            <person name="Pita S."/>
            <person name="Rijo G."/>
            <person name="Alvarez-Valin F."/>
            <person name="Robello C."/>
        </authorList>
    </citation>
    <scope>NUCLEOTIDE SEQUENCE [LARGE SCALE GENOMIC DNA]</scope>
    <source>
        <strain evidence="6 8">Dm28c</strain>
    </source>
</reference>
<sequence length="172" mass="19026">MERIGDFVVLSYHDVRDAASLHEHFKKRSISAAVIDSAYIMSRLHLVVALHRISSAPLIIGHDDCQSKMTRKSTARTARDVFAALSHTRNLYRVLEHLTCSETTRAVVIVLSAPTEEDIAAVLDIVQGVRHGLLSLEKYRDEAAVRDFYGVGESEAAALEVTIVNRLATSDI</sequence>
<gene>
    <name evidence="6" type="ORF">C4B63_187g30</name>
    <name evidence="7" type="ORF">C4B63_32g319</name>
</gene>